<evidence type="ECO:0000313" key="1">
    <source>
        <dbReference type="EMBL" id="MWA07214.1"/>
    </source>
</evidence>
<protein>
    <submittedName>
        <fullName evidence="1">Uncharacterized protein</fullName>
    </submittedName>
</protein>
<proteinExistence type="predicted"/>
<reference evidence="1" key="1">
    <citation type="submission" date="2019-12" db="EMBL/GenBank/DDBJ databases">
        <title>Actinomadura physcomitrii sp. nov., a novel actinomycete isolated from moss [Physcomitrium sphaericum (Ludw) Fuernr].</title>
        <authorList>
            <person name="Zhuang X."/>
        </authorList>
    </citation>
    <scope>NUCLEOTIDE SEQUENCE [LARGE SCALE GENOMIC DNA]</scope>
    <source>
        <strain evidence="1">LD22</strain>
    </source>
</reference>
<comment type="caution">
    <text evidence="1">The sequence shown here is derived from an EMBL/GenBank/DDBJ whole genome shotgun (WGS) entry which is preliminary data.</text>
</comment>
<sequence>MHPRLATDLAALPDLLEATRLRATEILDRLPDQPVVPPLRLPDPEPLPEEGAGLAGALAEFTEPFPPRLWVGSHGVIAGGVAGPET</sequence>
<dbReference type="EMBL" id="WBMS02000066">
    <property type="protein sequence ID" value="MWA07214.1"/>
    <property type="molecule type" value="Genomic_DNA"/>
</dbReference>
<name>A0A6I4MTC5_9ACTN</name>
<dbReference type="Proteomes" id="UP000462055">
    <property type="component" value="Unassembled WGS sequence"/>
</dbReference>
<dbReference type="RefSeq" id="WP_151600115.1">
    <property type="nucleotide sequence ID" value="NZ_WBMS02000066.1"/>
</dbReference>
<organism evidence="1 2">
    <name type="scientific">Actinomadura physcomitrii</name>
    <dbReference type="NCBI Taxonomy" id="2650748"/>
    <lineage>
        <taxon>Bacteria</taxon>
        <taxon>Bacillati</taxon>
        <taxon>Actinomycetota</taxon>
        <taxon>Actinomycetes</taxon>
        <taxon>Streptosporangiales</taxon>
        <taxon>Thermomonosporaceae</taxon>
        <taxon>Actinomadura</taxon>
    </lineage>
</organism>
<gene>
    <name evidence="1" type="ORF">F8568_044150</name>
</gene>
<accession>A0A6I4MTC5</accession>
<evidence type="ECO:0000313" key="2">
    <source>
        <dbReference type="Proteomes" id="UP000462055"/>
    </source>
</evidence>
<keyword evidence="2" id="KW-1185">Reference proteome</keyword>
<dbReference type="AlphaFoldDB" id="A0A6I4MTC5"/>